<protein>
    <submittedName>
        <fullName evidence="1">Uncharacterized protein</fullName>
    </submittedName>
</protein>
<evidence type="ECO:0000313" key="2">
    <source>
        <dbReference type="Proteomes" id="UP000003781"/>
    </source>
</evidence>
<accession>A3IHZ3</accession>
<keyword evidence="2" id="KW-1185">Reference proteome</keyword>
<evidence type="ECO:0000313" key="1">
    <source>
        <dbReference type="EMBL" id="EAZ93425.1"/>
    </source>
</evidence>
<reference evidence="1 2" key="1">
    <citation type="submission" date="2007-03" db="EMBL/GenBank/DDBJ databases">
        <authorList>
            <person name="Stal L."/>
            <person name="Ferriera S."/>
            <person name="Johnson J."/>
            <person name="Kravitz S."/>
            <person name="Beeson K."/>
            <person name="Sutton G."/>
            <person name="Rogers Y.-H."/>
            <person name="Friedman R."/>
            <person name="Frazier M."/>
            <person name="Venter J.C."/>
        </authorList>
    </citation>
    <scope>NUCLEOTIDE SEQUENCE [LARGE SCALE GENOMIC DNA]</scope>
    <source>
        <strain evidence="1 2">CCY0110</strain>
    </source>
</reference>
<dbReference type="AlphaFoldDB" id="A3IHZ3"/>
<gene>
    <name evidence="1" type="ORF">CY0110_16557</name>
</gene>
<proteinExistence type="predicted"/>
<organism evidence="1 2">
    <name type="scientific">Crocosphaera chwakensis CCY0110</name>
    <dbReference type="NCBI Taxonomy" id="391612"/>
    <lineage>
        <taxon>Bacteria</taxon>
        <taxon>Bacillati</taxon>
        <taxon>Cyanobacteriota</taxon>
        <taxon>Cyanophyceae</taxon>
        <taxon>Oscillatoriophycideae</taxon>
        <taxon>Chroococcales</taxon>
        <taxon>Aphanothecaceae</taxon>
        <taxon>Crocosphaera</taxon>
        <taxon>Crocosphaera chwakensis</taxon>
    </lineage>
</organism>
<dbReference type="Proteomes" id="UP000003781">
    <property type="component" value="Unassembled WGS sequence"/>
</dbReference>
<dbReference type="EMBL" id="AAXW01000002">
    <property type="protein sequence ID" value="EAZ93425.1"/>
    <property type="molecule type" value="Genomic_DNA"/>
</dbReference>
<name>A3IHZ3_9CHRO</name>
<sequence length="34" mass="3773">MDSEYVCFAHGGRYHAIPGLFTSSDVSIQRVNSQ</sequence>
<comment type="caution">
    <text evidence="1">The sequence shown here is derived from an EMBL/GenBank/DDBJ whole genome shotgun (WGS) entry which is preliminary data.</text>
</comment>